<evidence type="ECO:0000256" key="6">
    <source>
        <dbReference type="ARBA" id="ARBA00023136"/>
    </source>
</evidence>
<evidence type="ECO:0000313" key="8">
    <source>
        <dbReference type="EMBL" id="GER02504.1"/>
    </source>
</evidence>
<dbReference type="Proteomes" id="UP000324996">
    <property type="component" value="Unassembled WGS sequence"/>
</dbReference>
<dbReference type="RefSeq" id="WP_081837349.1">
    <property type="nucleotide sequence ID" value="NZ_BKCN01000001.1"/>
</dbReference>
<dbReference type="EMBL" id="BKCN01000001">
    <property type="protein sequence ID" value="GER02504.1"/>
    <property type="molecule type" value="Genomic_DNA"/>
</dbReference>
<comment type="subcellular location">
    <subcellularLocation>
        <location evidence="1">Membrane</location>
        <topology evidence="1">Multi-pass membrane protein</topology>
    </subcellularLocation>
</comment>
<dbReference type="InterPro" id="IPR011701">
    <property type="entry name" value="MFS"/>
</dbReference>
<dbReference type="AlphaFoldDB" id="A0A5A7N422"/>
<feature type="transmembrane region" description="Helical" evidence="7">
    <location>
        <begin position="105"/>
        <end position="124"/>
    </location>
</feature>
<evidence type="ECO:0000256" key="4">
    <source>
        <dbReference type="ARBA" id="ARBA00022692"/>
    </source>
</evidence>
<sequence length="486" mass="52496">MSSSSSSKPPSYVVPKALARLFGVGSIYLERRVAVFLFFGFASGLPLGLIGETFRIRLTDAGIDFGTIGLTSLIGTAYAIKFLWAPFVDHIRLGPLTRRLGQRRGWMALTLVLMLALLFGLSVVDPASALMTSILLAVGVAFASATFDIVVDAYRIEYLDDRQLAGGTAVHATAWYLGAKLAAGVLVLWLADVASWESAYLFASLTLVLGLLAVAFNHEPERRVEAELDARQHEVARFLATRPRLAGGRRGRGLATLYVMVAAPFVDLVRRFGWALLSVMAFVVLFKFQDAFAGALSGPFVRDLGYQKSTIAFVYKGFGLVAVFAGMFAGGLLMHAFGLVRALWIAGVLQVVSNLGFSWLDWMAGFATLGVETAFGQGNIPSELKGALIDAHWPWLAGVIGFENFASGMGNTIFVVFLSRLVNDAYTATQYALLSATALVARTFLAAPAGFLAEAVGWFDFFILSGIAGIPGLILLWFLARTRKWD</sequence>
<accession>A0A5A7N422</accession>
<evidence type="ECO:0000256" key="1">
    <source>
        <dbReference type="ARBA" id="ARBA00004141"/>
    </source>
</evidence>
<dbReference type="Pfam" id="PF07690">
    <property type="entry name" value="MFS_1"/>
    <property type="match status" value="1"/>
</dbReference>
<feature type="transmembrane region" description="Helical" evidence="7">
    <location>
        <begin position="458"/>
        <end position="480"/>
    </location>
</feature>
<dbReference type="GO" id="GO:0016020">
    <property type="term" value="C:membrane"/>
    <property type="evidence" value="ECO:0007669"/>
    <property type="project" value="UniProtKB-SubCell"/>
</dbReference>
<reference evidence="8 9" key="1">
    <citation type="submission" date="2019-09" db="EMBL/GenBank/DDBJ databases">
        <title>NBRP : Genome information of microbial organism related human and environment.</title>
        <authorList>
            <person name="Hattori M."/>
            <person name="Oshima K."/>
            <person name="Inaba H."/>
            <person name="Suda W."/>
            <person name="Sakamoto M."/>
            <person name="Iino T."/>
            <person name="Kitahara M."/>
            <person name="Oshida Y."/>
            <person name="Iida T."/>
            <person name="Kudo T."/>
            <person name="Itoh T."/>
            <person name="Ohkuma M."/>
        </authorList>
    </citation>
    <scope>NUCLEOTIDE SEQUENCE [LARGE SCALE GENOMIC DNA]</scope>
    <source>
        <strain evidence="8 9">Q-1</strain>
    </source>
</reference>
<dbReference type="InterPro" id="IPR036259">
    <property type="entry name" value="MFS_trans_sf"/>
</dbReference>
<proteinExistence type="inferred from homology"/>
<dbReference type="GO" id="GO:0022857">
    <property type="term" value="F:transmembrane transporter activity"/>
    <property type="evidence" value="ECO:0007669"/>
    <property type="project" value="InterPro"/>
</dbReference>
<dbReference type="PANTHER" id="PTHR12778">
    <property type="entry name" value="SOLUTE CARRIER FAMILY 33 ACETYL-COA TRANSPORTER -RELATED"/>
    <property type="match status" value="1"/>
</dbReference>
<keyword evidence="4 7" id="KW-0812">Transmembrane</keyword>
<feature type="transmembrane region" description="Helical" evidence="7">
    <location>
        <begin position="172"/>
        <end position="191"/>
    </location>
</feature>
<dbReference type="SUPFAM" id="SSF103473">
    <property type="entry name" value="MFS general substrate transporter"/>
    <property type="match status" value="1"/>
</dbReference>
<dbReference type="NCBIfam" id="TIGR00901">
    <property type="entry name" value="2A0125"/>
    <property type="match status" value="1"/>
</dbReference>
<comment type="caution">
    <text evidence="8">The sequence shown here is derived from an EMBL/GenBank/DDBJ whole genome shotgun (WGS) entry which is preliminary data.</text>
</comment>
<feature type="transmembrane region" description="Helical" evidence="7">
    <location>
        <begin position="272"/>
        <end position="293"/>
    </location>
</feature>
<feature type="transmembrane region" description="Helical" evidence="7">
    <location>
        <begin position="197"/>
        <end position="216"/>
    </location>
</feature>
<dbReference type="Gene3D" id="1.20.1250.20">
    <property type="entry name" value="MFS general substrate transporter like domains"/>
    <property type="match status" value="2"/>
</dbReference>
<evidence type="ECO:0000256" key="7">
    <source>
        <dbReference type="SAM" id="Phobius"/>
    </source>
</evidence>
<keyword evidence="5 7" id="KW-1133">Transmembrane helix</keyword>
<evidence type="ECO:0000256" key="2">
    <source>
        <dbReference type="ARBA" id="ARBA00008335"/>
    </source>
</evidence>
<protein>
    <submittedName>
        <fullName evidence="8">MFS transporter</fullName>
    </submittedName>
</protein>
<keyword evidence="3" id="KW-0813">Transport</keyword>
<dbReference type="InterPro" id="IPR004752">
    <property type="entry name" value="AmpG_permease/AT-1"/>
</dbReference>
<feature type="transmembrane region" description="Helical" evidence="7">
    <location>
        <begin position="130"/>
        <end position="151"/>
    </location>
</feature>
<keyword evidence="6 7" id="KW-0472">Membrane</keyword>
<feature type="transmembrane region" description="Helical" evidence="7">
    <location>
        <begin position="342"/>
        <end position="360"/>
    </location>
</feature>
<feature type="transmembrane region" description="Helical" evidence="7">
    <location>
        <begin position="313"/>
        <end position="335"/>
    </location>
</feature>
<organism evidence="8 9">
    <name type="scientific">Iodidimonas nitroreducens</name>
    <dbReference type="NCBI Taxonomy" id="1236968"/>
    <lineage>
        <taxon>Bacteria</taxon>
        <taxon>Pseudomonadati</taxon>
        <taxon>Pseudomonadota</taxon>
        <taxon>Alphaproteobacteria</taxon>
        <taxon>Iodidimonadales</taxon>
        <taxon>Iodidimonadaceae</taxon>
        <taxon>Iodidimonas</taxon>
    </lineage>
</organism>
<feature type="transmembrane region" description="Helical" evidence="7">
    <location>
        <begin position="33"/>
        <end position="51"/>
    </location>
</feature>
<comment type="similarity">
    <text evidence="2">Belongs to the major facilitator superfamily.</text>
</comment>
<feature type="transmembrane region" description="Helical" evidence="7">
    <location>
        <begin position="63"/>
        <end position="84"/>
    </location>
</feature>
<evidence type="ECO:0000256" key="3">
    <source>
        <dbReference type="ARBA" id="ARBA00022448"/>
    </source>
</evidence>
<feature type="transmembrane region" description="Helical" evidence="7">
    <location>
        <begin position="431"/>
        <end position="452"/>
    </location>
</feature>
<gene>
    <name evidence="8" type="primary">ampG</name>
    <name evidence="8" type="ORF">JCM17846_01860</name>
</gene>
<evidence type="ECO:0000313" key="9">
    <source>
        <dbReference type="Proteomes" id="UP000324996"/>
    </source>
</evidence>
<name>A0A5A7N422_9PROT</name>
<keyword evidence="9" id="KW-1185">Reference proteome</keyword>
<feature type="transmembrane region" description="Helical" evidence="7">
    <location>
        <begin position="395"/>
        <end position="419"/>
    </location>
</feature>
<dbReference type="PANTHER" id="PTHR12778:SF10">
    <property type="entry name" value="MAJOR FACILITATOR SUPERFAMILY DOMAIN-CONTAINING PROTEIN 3"/>
    <property type="match status" value="1"/>
</dbReference>
<evidence type="ECO:0000256" key="5">
    <source>
        <dbReference type="ARBA" id="ARBA00022989"/>
    </source>
</evidence>